<keyword evidence="7" id="KW-1185">Reference proteome</keyword>
<evidence type="ECO:0000256" key="2">
    <source>
        <dbReference type="ARBA" id="ARBA00022840"/>
    </source>
</evidence>
<dbReference type="EMBL" id="NPDZ01000009">
    <property type="protein sequence ID" value="PJZ72562.1"/>
    <property type="molecule type" value="Genomic_DNA"/>
</dbReference>
<dbReference type="CDD" id="cd22308">
    <property type="entry name" value="Af1548-like"/>
    <property type="match status" value="1"/>
</dbReference>
<name>A0A2M9ZKG7_9LEPT</name>
<dbReference type="InterPro" id="IPR011335">
    <property type="entry name" value="Restrct_endonuc-II-like"/>
</dbReference>
<dbReference type="PROSITE" id="PS51161">
    <property type="entry name" value="ATP_CONE"/>
    <property type="match status" value="1"/>
</dbReference>
<evidence type="ECO:0000313" key="8">
    <source>
        <dbReference type="Proteomes" id="UP000231990"/>
    </source>
</evidence>
<dbReference type="EMBL" id="NPDY01000032">
    <property type="protein sequence ID" value="PJZ68144.1"/>
    <property type="molecule type" value="Genomic_DNA"/>
</dbReference>
<dbReference type="Proteomes" id="UP000231990">
    <property type="component" value="Unassembled WGS sequence"/>
</dbReference>
<evidence type="ECO:0000313" key="6">
    <source>
        <dbReference type="EMBL" id="PJZ72562.1"/>
    </source>
</evidence>
<protein>
    <submittedName>
        <fullName evidence="6">ATPase</fullName>
    </submittedName>
</protein>
<organism evidence="6 8">
    <name type="scientific">Leptospira perolatii</name>
    <dbReference type="NCBI Taxonomy" id="2023191"/>
    <lineage>
        <taxon>Bacteria</taxon>
        <taxon>Pseudomonadati</taxon>
        <taxon>Spirochaetota</taxon>
        <taxon>Spirochaetia</taxon>
        <taxon>Leptospirales</taxon>
        <taxon>Leptospiraceae</taxon>
        <taxon>Leptospira</taxon>
    </lineage>
</organism>
<gene>
    <name evidence="5" type="ORF">CH360_17760</name>
    <name evidence="6" type="ORF">CH373_14240</name>
</gene>
<evidence type="ECO:0000259" key="4">
    <source>
        <dbReference type="PROSITE" id="PS51161"/>
    </source>
</evidence>
<evidence type="ECO:0000256" key="3">
    <source>
        <dbReference type="PROSITE-ProRule" id="PRU00492"/>
    </source>
</evidence>
<evidence type="ECO:0000313" key="7">
    <source>
        <dbReference type="Proteomes" id="UP000231962"/>
    </source>
</evidence>
<dbReference type="Proteomes" id="UP000231962">
    <property type="component" value="Unassembled WGS sequence"/>
</dbReference>
<sequence>MSRKKKRYSVVKSSGEVSEFSEEKIRNSLKKTGADQQTIEKIVNKIKEKKLDEFPTKNIYKIAYQTLKESSRTSASKYHLKNGIMELGPSGYPFEEFISEILSHQGYITEVGIIVEGFCVSHEIDVIAQKENKHFMIECKYHNLPGIVSDVKIPLYIFARFLDVEKQWKKLSGHQKKFHQGWIVTNTRFTSDAIKYGACSGLHLVSWDYPKGDSLREQIDRLGLYPITCLTTLSKHEKEILLGMRVVLCKTLCDKPELLVEAGIPKERRILIESEARALCEKLGT</sequence>
<accession>A0A2M9ZKG7</accession>
<dbReference type="GO" id="GO:0003676">
    <property type="term" value="F:nucleic acid binding"/>
    <property type="evidence" value="ECO:0007669"/>
    <property type="project" value="InterPro"/>
</dbReference>
<dbReference type="Pfam" id="PF03477">
    <property type="entry name" value="ATP-cone"/>
    <property type="match status" value="1"/>
</dbReference>
<dbReference type="RefSeq" id="WP_100715448.1">
    <property type="nucleotide sequence ID" value="NZ_NPDY01000032.1"/>
</dbReference>
<reference evidence="7 8" key="1">
    <citation type="submission" date="2017-07" db="EMBL/GenBank/DDBJ databases">
        <title>Leptospira spp. isolated from tropical soils.</title>
        <authorList>
            <person name="Thibeaux R."/>
            <person name="Iraola G."/>
            <person name="Ferres I."/>
            <person name="Bierque E."/>
            <person name="Girault D."/>
            <person name="Soupe-Gilbert M.-E."/>
            <person name="Picardeau M."/>
            <person name="Goarant C."/>
        </authorList>
    </citation>
    <scope>NUCLEOTIDE SEQUENCE [LARGE SCALE GENOMIC DNA]</scope>
    <source>
        <strain evidence="6 8">FH1-B-B1</strain>
        <strain evidence="5 7">FH1-B-C1</strain>
    </source>
</reference>
<comment type="caution">
    <text evidence="6">The sequence shown here is derived from an EMBL/GenBank/DDBJ whole genome shotgun (WGS) entry which is preliminary data.</text>
</comment>
<evidence type="ECO:0000313" key="5">
    <source>
        <dbReference type="EMBL" id="PJZ68144.1"/>
    </source>
</evidence>
<dbReference type="InterPro" id="IPR005144">
    <property type="entry name" value="ATP-cone_dom"/>
</dbReference>
<dbReference type="GO" id="GO:0005524">
    <property type="term" value="F:ATP binding"/>
    <property type="evidence" value="ECO:0007669"/>
    <property type="project" value="UniProtKB-UniRule"/>
</dbReference>
<feature type="domain" description="ATP-cone" evidence="4">
    <location>
        <begin position="8"/>
        <end position="86"/>
    </location>
</feature>
<dbReference type="Gene3D" id="3.40.1350.10">
    <property type="match status" value="1"/>
</dbReference>
<evidence type="ECO:0000256" key="1">
    <source>
        <dbReference type="ARBA" id="ARBA00022741"/>
    </source>
</evidence>
<dbReference type="InterPro" id="IPR011856">
    <property type="entry name" value="tRNA_endonuc-like_dom_sf"/>
</dbReference>
<dbReference type="SUPFAM" id="SSF52980">
    <property type="entry name" value="Restriction endonuclease-like"/>
    <property type="match status" value="1"/>
</dbReference>
<dbReference type="AlphaFoldDB" id="A0A2M9ZKG7"/>
<proteinExistence type="predicted"/>
<dbReference type="OrthoDB" id="320396at2"/>
<keyword evidence="2 3" id="KW-0067">ATP-binding</keyword>
<keyword evidence="1 3" id="KW-0547">Nucleotide-binding</keyword>